<name>A0A540ML52_MALBA</name>
<evidence type="ECO:0000313" key="3">
    <source>
        <dbReference type="EMBL" id="TQD98932.1"/>
    </source>
</evidence>
<proteinExistence type="inferred from homology"/>
<reference evidence="3 4" key="1">
    <citation type="journal article" date="2019" name="G3 (Bethesda)">
        <title>Sequencing of a Wild Apple (Malus baccata) Genome Unravels the Differences Between Cultivated and Wild Apple Species Regarding Disease Resistance and Cold Tolerance.</title>
        <authorList>
            <person name="Chen X."/>
        </authorList>
    </citation>
    <scope>NUCLEOTIDE SEQUENCE [LARGE SCALE GENOMIC DNA]</scope>
    <source>
        <strain evidence="4">cv. Shandingzi</strain>
        <tissue evidence="3">Leaves</tissue>
    </source>
</reference>
<dbReference type="InterPro" id="IPR000308">
    <property type="entry name" value="14-3-3"/>
</dbReference>
<organism evidence="3 4">
    <name type="scientific">Malus baccata</name>
    <name type="common">Siberian crab apple</name>
    <name type="synonym">Pyrus baccata</name>
    <dbReference type="NCBI Taxonomy" id="106549"/>
    <lineage>
        <taxon>Eukaryota</taxon>
        <taxon>Viridiplantae</taxon>
        <taxon>Streptophyta</taxon>
        <taxon>Embryophyta</taxon>
        <taxon>Tracheophyta</taxon>
        <taxon>Spermatophyta</taxon>
        <taxon>Magnoliopsida</taxon>
        <taxon>eudicotyledons</taxon>
        <taxon>Gunneridae</taxon>
        <taxon>Pentapetalae</taxon>
        <taxon>rosids</taxon>
        <taxon>fabids</taxon>
        <taxon>Rosales</taxon>
        <taxon>Rosaceae</taxon>
        <taxon>Amygdaloideae</taxon>
        <taxon>Maleae</taxon>
        <taxon>Malus</taxon>
    </lineage>
</organism>
<dbReference type="EMBL" id="VIEB01000246">
    <property type="protein sequence ID" value="TQD98932.1"/>
    <property type="molecule type" value="Genomic_DNA"/>
</dbReference>
<dbReference type="InterPro" id="IPR036815">
    <property type="entry name" value="14-3-3_dom_sf"/>
</dbReference>
<dbReference type="SMART" id="SM00101">
    <property type="entry name" value="14_3_3"/>
    <property type="match status" value="1"/>
</dbReference>
<dbReference type="InterPro" id="IPR023410">
    <property type="entry name" value="14-3-3_domain"/>
</dbReference>
<dbReference type="SUPFAM" id="SSF48445">
    <property type="entry name" value="14-3-3 protein"/>
    <property type="match status" value="1"/>
</dbReference>
<dbReference type="Gene3D" id="1.20.190.20">
    <property type="entry name" value="14-3-3 domain"/>
    <property type="match status" value="2"/>
</dbReference>
<sequence>MRPLTPESEELYSGFLLLSSPAPMVSAVPENLSREQYVYLVKLAEQVERYEEMVSFMEKLVVGSIVAKTELTVEERNLFNIAYKNVESELFAICAGILELLQSHLVPSATTGESKVFYLKMKDDYHRYIAGFKNGIERKTAAQDTLDA</sequence>
<dbReference type="PANTHER" id="PTHR18860">
    <property type="entry name" value="14-3-3 PROTEIN"/>
    <property type="match status" value="1"/>
</dbReference>
<accession>A0A540ML52</accession>
<keyword evidence="4" id="KW-1185">Reference proteome</keyword>
<dbReference type="PRINTS" id="PR00305">
    <property type="entry name" value="1433ZETA"/>
</dbReference>
<dbReference type="STRING" id="106549.A0A540ML52"/>
<gene>
    <name evidence="3" type="ORF">C1H46_015575</name>
</gene>
<protein>
    <recommendedName>
        <fullName evidence="2">14-3-3 domain-containing protein</fullName>
    </recommendedName>
</protein>
<dbReference type="Pfam" id="PF00244">
    <property type="entry name" value="14-3-3"/>
    <property type="match status" value="1"/>
</dbReference>
<comment type="similarity">
    <text evidence="1">Belongs to the 14-3-3 family.</text>
</comment>
<evidence type="ECO:0000259" key="2">
    <source>
        <dbReference type="SMART" id="SM00101"/>
    </source>
</evidence>
<comment type="caution">
    <text evidence="3">The sequence shown here is derived from an EMBL/GenBank/DDBJ whole genome shotgun (WGS) entry which is preliminary data.</text>
</comment>
<feature type="domain" description="14-3-3" evidence="2">
    <location>
        <begin position="34"/>
        <end position="148"/>
    </location>
</feature>
<evidence type="ECO:0000313" key="4">
    <source>
        <dbReference type="Proteomes" id="UP000315295"/>
    </source>
</evidence>
<dbReference type="Proteomes" id="UP000315295">
    <property type="component" value="Unassembled WGS sequence"/>
</dbReference>
<dbReference type="AlphaFoldDB" id="A0A540ML52"/>
<evidence type="ECO:0000256" key="1">
    <source>
        <dbReference type="ARBA" id="ARBA00006141"/>
    </source>
</evidence>